<comment type="caution">
    <text evidence="1">The sequence shown here is derived from an EMBL/GenBank/DDBJ whole genome shotgun (WGS) entry which is preliminary data.</text>
</comment>
<reference evidence="2" key="1">
    <citation type="submission" date="2012-08" db="EMBL/GenBank/DDBJ databases">
        <title>The Genome Sequence of Wuchereria bancrofti.</title>
        <authorList>
            <person name="Nutman T.B."/>
            <person name="Fink D.L."/>
            <person name="Russ C."/>
            <person name="Young S."/>
            <person name="Zeng Q."/>
            <person name="Koehrsen M."/>
            <person name="Alvarado L."/>
            <person name="Berlin A."/>
            <person name="Chapman S.B."/>
            <person name="Chen Z."/>
            <person name="Freedman E."/>
            <person name="Gellesch M."/>
            <person name="Goldberg J."/>
            <person name="Griggs A."/>
            <person name="Gujja S."/>
            <person name="Heilman E.R."/>
            <person name="Heiman D."/>
            <person name="Hepburn T."/>
            <person name="Howarth C."/>
            <person name="Jen D."/>
            <person name="Larson L."/>
            <person name="Lewis B."/>
            <person name="Mehta T."/>
            <person name="Park D."/>
            <person name="Pearson M."/>
            <person name="Roberts A."/>
            <person name="Saif S."/>
            <person name="Shea T."/>
            <person name="Shenoy N."/>
            <person name="Sisk P."/>
            <person name="Stolte C."/>
            <person name="Sykes S."/>
            <person name="Walk T."/>
            <person name="White J."/>
            <person name="Yandava C."/>
            <person name="Haas B."/>
            <person name="Henn M.R."/>
            <person name="Nusbaum C."/>
            <person name="Birren B."/>
        </authorList>
    </citation>
    <scope>NUCLEOTIDE SEQUENCE [LARGE SCALE GENOMIC DNA]</scope>
    <source>
        <strain evidence="2">NA</strain>
    </source>
</reference>
<evidence type="ECO:0000313" key="2">
    <source>
        <dbReference type="Proteomes" id="UP000004810"/>
    </source>
</evidence>
<sequence length="99" mass="10935">MSFRRIKCFRDFFNFSGSVCVRKFSTVRSSHGKRADINLSSTAISRAFMPLRCIPSSDLGHSVLANSDKDISLKIVQEGGTLSPKMVFAAKVSVSEFLI</sequence>
<evidence type="ECO:0000313" key="1">
    <source>
        <dbReference type="EMBL" id="EJW81351.1"/>
    </source>
</evidence>
<name>J9EFV1_WUCBA</name>
<dbReference type="Proteomes" id="UP000004810">
    <property type="component" value="Unassembled WGS sequence"/>
</dbReference>
<protein>
    <submittedName>
        <fullName evidence="1">Uncharacterized protein</fullName>
    </submittedName>
</protein>
<organism evidence="1 2">
    <name type="scientific">Wuchereria bancrofti</name>
    <dbReference type="NCBI Taxonomy" id="6293"/>
    <lineage>
        <taxon>Eukaryota</taxon>
        <taxon>Metazoa</taxon>
        <taxon>Ecdysozoa</taxon>
        <taxon>Nematoda</taxon>
        <taxon>Chromadorea</taxon>
        <taxon>Rhabditida</taxon>
        <taxon>Spirurina</taxon>
        <taxon>Spiruromorpha</taxon>
        <taxon>Filarioidea</taxon>
        <taxon>Onchocercidae</taxon>
        <taxon>Wuchereria</taxon>
    </lineage>
</organism>
<dbReference type="AlphaFoldDB" id="J9EFV1"/>
<proteinExistence type="predicted"/>
<accession>J9EFV1</accession>
<gene>
    <name evidence="1" type="ORF">WUBG_07736</name>
</gene>
<dbReference type="EMBL" id="ADBV01003721">
    <property type="protein sequence ID" value="EJW81351.1"/>
    <property type="molecule type" value="Genomic_DNA"/>
</dbReference>